<feature type="compositionally biased region" description="Basic and acidic residues" evidence="8">
    <location>
        <begin position="427"/>
        <end position="436"/>
    </location>
</feature>
<gene>
    <name evidence="10" type="ORF">L332_12950</name>
</gene>
<sequence>MGVWAVARLEYPPSGFDSEAQQQPAATRRRELATRDSIRCFAFFVFPCTVVAYPRVVSSKRLDDEPNVRWTSRLDTSPIFEMQRTAMLNPEADAYSTTALAHRPVALEITGLSVSFHTGGEEIHAVRDVSINVRAGTTHAIVGESGSGKSVTMMSVLGLLPTEARVTGSIRYQGAELVNGTDAELRAVRGAEIGVIFQDPLSSLNPVKTVGAQILESMTAHRGTAARATWKRAAELLAEVGIPEAERRVKEYPHQFSGGMRQRVMIAMVLAAEPKVLIADEATTALDVTVQAQILKLVQRITAERSMTTIWISHDLGVVAQIADEITVMQSGRVVEHGTCVDIFANPQEQYTSELLRSMPRLDAPLRELPTPSTAAAAASVEVRDLEVAYQMKRSLRGGDRVVRAVDGVSLSIGAGETLGLVGESGSDSRRSRERSWAWSRRVMAPCESPGTTSSAPSGRP</sequence>
<dbReference type="InterPro" id="IPR013563">
    <property type="entry name" value="Oligopep_ABC_C"/>
</dbReference>
<evidence type="ECO:0000256" key="4">
    <source>
        <dbReference type="ARBA" id="ARBA00022475"/>
    </source>
</evidence>
<keyword evidence="5" id="KW-0547">Nucleotide-binding</keyword>
<accession>U1MXP9</accession>
<dbReference type="GO" id="GO:0005524">
    <property type="term" value="F:ATP binding"/>
    <property type="evidence" value="ECO:0007669"/>
    <property type="project" value="UniProtKB-KW"/>
</dbReference>
<dbReference type="AlphaFoldDB" id="U1MXP9"/>
<dbReference type="InterPro" id="IPR003593">
    <property type="entry name" value="AAA+_ATPase"/>
</dbReference>
<dbReference type="SUPFAM" id="SSF52540">
    <property type="entry name" value="P-loop containing nucleoside triphosphate hydrolases"/>
    <property type="match status" value="1"/>
</dbReference>
<dbReference type="Proteomes" id="UP000016462">
    <property type="component" value="Unassembled WGS sequence"/>
</dbReference>
<dbReference type="GO" id="GO:0005886">
    <property type="term" value="C:plasma membrane"/>
    <property type="evidence" value="ECO:0007669"/>
    <property type="project" value="UniProtKB-SubCell"/>
</dbReference>
<dbReference type="CDD" id="cd03257">
    <property type="entry name" value="ABC_NikE_OppD_transporters"/>
    <property type="match status" value="1"/>
</dbReference>
<evidence type="ECO:0000256" key="2">
    <source>
        <dbReference type="ARBA" id="ARBA00005417"/>
    </source>
</evidence>
<protein>
    <recommendedName>
        <fullName evidence="9">ABC transporter domain-containing protein</fullName>
    </recommendedName>
</protein>
<dbReference type="SMART" id="SM00382">
    <property type="entry name" value="AAA"/>
    <property type="match status" value="1"/>
</dbReference>
<feature type="compositionally biased region" description="Polar residues" evidence="8">
    <location>
        <begin position="450"/>
        <end position="461"/>
    </location>
</feature>
<keyword evidence="7" id="KW-0472">Membrane</keyword>
<dbReference type="InterPro" id="IPR027417">
    <property type="entry name" value="P-loop_NTPase"/>
</dbReference>
<organism evidence="10 11">
    <name type="scientific">Agrococcus pavilionensis RW1</name>
    <dbReference type="NCBI Taxonomy" id="1330458"/>
    <lineage>
        <taxon>Bacteria</taxon>
        <taxon>Bacillati</taxon>
        <taxon>Actinomycetota</taxon>
        <taxon>Actinomycetes</taxon>
        <taxon>Micrococcales</taxon>
        <taxon>Microbacteriaceae</taxon>
        <taxon>Agrococcus</taxon>
    </lineage>
</organism>
<comment type="subcellular location">
    <subcellularLocation>
        <location evidence="1">Cell membrane</location>
        <topology evidence="1">Peripheral membrane protein</topology>
    </subcellularLocation>
</comment>
<dbReference type="FunFam" id="3.40.50.300:FF:000016">
    <property type="entry name" value="Oligopeptide ABC transporter ATP-binding component"/>
    <property type="match status" value="1"/>
</dbReference>
<keyword evidence="6" id="KW-0067">ATP-binding</keyword>
<dbReference type="InterPro" id="IPR017871">
    <property type="entry name" value="ABC_transporter-like_CS"/>
</dbReference>
<name>U1MXP9_9MICO</name>
<dbReference type="Pfam" id="PF00005">
    <property type="entry name" value="ABC_tran"/>
    <property type="match status" value="1"/>
</dbReference>
<keyword evidence="4" id="KW-1003">Cell membrane</keyword>
<proteinExistence type="inferred from homology"/>
<dbReference type="InterPro" id="IPR050388">
    <property type="entry name" value="ABC_Ni/Peptide_Import"/>
</dbReference>
<keyword evidence="11" id="KW-1185">Reference proteome</keyword>
<dbReference type="Pfam" id="PF08352">
    <property type="entry name" value="oligo_HPY"/>
    <property type="match status" value="1"/>
</dbReference>
<dbReference type="PANTHER" id="PTHR43297:SF2">
    <property type="entry name" value="DIPEPTIDE TRANSPORT ATP-BINDING PROTEIN DPPD"/>
    <property type="match status" value="1"/>
</dbReference>
<reference evidence="10 11" key="1">
    <citation type="journal article" date="2013" name="Genome Announc.">
        <title>First draft genome sequence from a member of the genus agrococcus, isolated from modern microbialites.</title>
        <authorList>
            <person name="White R.A.III."/>
            <person name="Grassa C.J."/>
            <person name="Suttle C.A."/>
        </authorList>
    </citation>
    <scope>NUCLEOTIDE SEQUENCE [LARGE SCALE GENOMIC DNA]</scope>
    <source>
        <strain evidence="10 11">RW1</strain>
    </source>
</reference>
<dbReference type="PANTHER" id="PTHR43297">
    <property type="entry name" value="OLIGOPEPTIDE TRANSPORT ATP-BINDING PROTEIN APPD"/>
    <property type="match status" value="1"/>
</dbReference>
<evidence type="ECO:0000256" key="7">
    <source>
        <dbReference type="ARBA" id="ARBA00023136"/>
    </source>
</evidence>
<evidence type="ECO:0000256" key="5">
    <source>
        <dbReference type="ARBA" id="ARBA00022741"/>
    </source>
</evidence>
<dbReference type="GO" id="GO:0016887">
    <property type="term" value="F:ATP hydrolysis activity"/>
    <property type="evidence" value="ECO:0007669"/>
    <property type="project" value="InterPro"/>
</dbReference>
<evidence type="ECO:0000256" key="8">
    <source>
        <dbReference type="SAM" id="MobiDB-lite"/>
    </source>
</evidence>
<evidence type="ECO:0000259" key="9">
    <source>
        <dbReference type="PROSITE" id="PS50893"/>
    </source>
</evidence>
<feature type="region of interest" description="Disordered" evidence="8">
    <location>
        <begin position="420"/>
        <end position="461"/>
    </location>
</feature>
<feature type="domain" description="ABC transporter" evidence="9">
    <location>
        <begin position="107"/>
        <end position="356"/>
    </location>
</feature>
<evidence type="ECO:0000313" key="10">
    <source>
        <dbReference type="EMBL" id="ERG65340.1"/>
    </source>
</evidence>
<keyword evidence="3" id="KW-0813">Transport</keyword>
<comment type="similarity">
    <text evidence="2">Belongs to the ABC transporter superfamily.</text>
</comment>
<dbReference type="GO" id="GO:0015833">
    <property type="term" value="P:peptide transport"/>
    <property type="evidence" value="ECO:0007669"/>
    <property type="project" value="InterPro"/>
</dbReference>
<evidence type="ECO:0000256" key="6">
    <source>
        <dbReference type="ARBA" id="ARBA00022840"/>
    </source>
</evidence>
<evidence type="ECO:0000256" key="1">
    <source>
        <dbReference type="ARBA" id="ARBA00004202"/>
    </source>
</evidence>
<dbReference type="Gene3D" id="3.40.50.300">
    <property type="entry name" value="P-loop containing nucleotide triphosphate hydrolases"/>
    <property type="match status" value="2"/>
</dbReference>
<dbReference type="PROSITE" id="PS00211">
    <property type="entry name" value="ABC_TRANSPORTER_1"/>
    <property type="match status" value="1"/>
</dbReference>
<evidence type="ECO:0000313" key="11">
    <source>
        <dbReference type="Proteomes" id="UP000016462"/>
    </source>
</evidence>
<comment type="caution">
    <text evidence="10">The sequence shown here is derived from an EMBL/GenBank/DDBJ whole genome shotgun (WGS) entry which is preliminary data.</text>
</comment>
<evidence type="ECO:0000256" key="3">
    <source>
        <dbReference type="ARBA" id="ARBA00022448"/>
    </source>
</evidence>
<dbReference type="PROSITE" id="PS50893">
    <property type="entry name" value="ABC_TRANSPORTER_2"/>
    <property type="match status" value="1"/>
</dbReference>
<dbReference type="InterPro" id="IPR003439">
    <property type="entry name" value="ABC_transporter-like_ATP-bd"/>
</dbReference>
<dbReference type="EMBL" id="ASHR01000005">
    <property type="protein sequence ID" value="ERG65340.1"/>
    <property type="molecule type" value="Genomic_DNA"/>
</dbReference>